<dbReference type="PANTHER" id="PTHR31304:SF64">
    <property type="entry name" value="LOB DOMAIN-CONTAINING PROTEIN 42"/>
    <property type="match status" value="1"/>
</dbReference>
<dbReference type="Pfam" id="PF03195">
    <property type="entry name" value="LOB"/>
    <property type="match status" value="1"/>
</dbReference>
<dbReference type="Gramene" id="rna-AYBTSS11_LOCUS5776">
    <property type="protein sequence ID" value="CAJ1932355.1"/>
    <property type="gene ID" value="gene-AYBTSS11_LOCUS5776"/>
</dbReference>
<dbReference type="EMBL" id="OY731399">
    <property type="protein sequence ID" value="CAJ1932355.1"/>
    <property type="molecule type" value="Genomic_DNA"/>
</dbReference>
<keyword evidence="4" id="KW-1185">Reference proteome</keyword>
<dbReference type="GO" id="GO:0010468">
    <property type="term" value="P:regulation of gene expression"/>
    <property type="evidence" value="ECO:0007669"/>
    <property type="project" value="TreeGrafter"/>
</dbReference>
<sequence length="219" mass="23888">MKMSCNGCRILRKGCTEDCVIRPCLEWINSSEAQANATLFLSKFYGRAGLLNLINAAPQHHRPAVFKSLLYEACGRIMNPTFGSVGLFWSGEWAQCQAAVDAVLAGSQIKVMTPSHSQMGETRGTQNASKVFDIRHLSKDAEMEKVRGEAKKQKRTGKVMKSMADEGLVNSATLWNPILRHEPRGLDGGSEEIVEAVLVSQPKPTTNAGANIDLELTLG</sequence>
<dbReference type="InterPro" id="IPR004883">
    <property type="entry name" value="LOB"/>
</dbReference>
<evidence type="ECO:0000313" key="3">
    <source>
        <dbReference type="EMBL" id="CAJ1932355.1"/>
    </source>
</evidence>
<evidence type="ECO:0000256" key="1">
    <source>
        <dbReference type="ARBA" id="ARBA00005474"/>
    </source>
</evidence>
<evidence type="ECO:0000259" key="2">
    <source>
        <dbReference type="PROSITE" id="PS50891"/>
    </source>
</evidence>
<comment type="similarity">
    <text evidence="1">Belongs to the LOB domain-containing protein family.</text>
</comment>
<feature type="domain" description="LOB" evidence="2">
    <location>
        <begin position="3"/>
        <end position="109"/>
    </location>
</feature>
<accession>A0AA86SKL4</accession>
<name>A0AA86SKL4_9FABA</name>
<gene>
    <name evidence="3" type="ORF">AYBTSS11_LOCUS5776</name>
</gene>
<dbReference type="PROSITE" id="PS50891">
    <property type="entry name" value="LOB"/>
    <property type="match status" value="1"/>
</dbReference>
<evidence type="ECO:0000313" key="4">
    <source>
        <dbReference type="Proteomes" id="UP001189624"/>
    </source>
</evidence>
<dbReference type="AlphaFoldDB" id="A0AA86SKL4"/>
<reference evidence="3" key="1">
    <citation type="submission" date="2023-10" db="EMBL/GenBank/DDBJ databases">
        <authorList>
            <person name="Domelevo Entfellner J.-B."/>
        </authorList>
    </citation>
    <scope>NUCLEOTIDE SEQUENCE</scope>
</reference>
<proteinExistence type="inferred from homology"/>
<dbReference type="Proteomes" id="UP001189624">
    <property type="component" value="Chromosome 2"/>
</dbReference>
<dbReference type="PANTHER" id="PTHR31304">
    <property type="entry name" value="LOB DOMAIN-CONTAINING PROTEIN 38"/>
    <property type="match status" value="1"/>
</dbReference>
<protein>
    <recommendedName>
        <fullName evidence="2">LOB domain-containing protein</fullName>
    </recommendedName>
</protein>
<organism evidence="3 4">
    <name type="scientific">Sphenostylis stenocarpa</name>
    <dbReference type="NCBI Taxonomy" id="92480"/>
    <lineage>
        <taxon>Eukaryota</taxon>
        <taxon>Viridiplantae</taxon>
        <taxon>Streptophyta</taxon>
        <taxon>Embryophyta</taxon>
        <taxon>Tracheophyta</taxon>
        <taxon>Spermatophyta</taxon>
        <taxon>Magnoliopsida</taxon>
        <taxon>eudicotyledons</taxon>
        <taxon>Gunneridae</taxon>
        <taxon>Pentapetalae</taxon>
        <taxon>rosids</taxon>
        <taxon>fabids</taxon>
        <taxon>Fabales</taxon>
        <taxon>Fabaceae</taxon>
        <taxon>Papilionoideae</taxon>
        <taxon>50 kb inversion clade</taxon>
        <taxon>NPAAA clade</taxon>
        <taxon>indigoferoid/millettioid clade</taxon>
        <taxon>Phaseoleae</taxon>
        <taxon>Sphenostylis</taxon>
    </lineage>
</organism>